<dbReference type="OrthoDB" id="2615105at2759"/>
<name>A0A9P5TYY0_9AGAR</name>
<proteinExistence type="predicted"/>
<dbReference type="AlphaFoldDB" id="A0A9P5TYY0"/>
<accession>A0A9P5TYY0</accession>
<organism evidence="1 2">
    <name type="scientific">Rhodocollybia butyracea</name>
    <dbReference type="NCBI Taxonomy" id="206335"/>
    <lineage>
        <taxon>Eukaryota</taxon>
        <taxon>Fungi</taxon>
        <taxon>Dikarya</taxon>
        <taxon>Basidiomycota</taxon>
        <taxon>Agaricomycotina</taxon>
        <taxon>Agaricomycetes</taxon>
        <taxon>Agaricomycetidae</taxon>
        <taxon>Agaricales</taxon>
        <taxon>Marasmiineae</taxon>
        <taxon>Omphalotaceae</taxon>
        <taxon>Rhodocollybia</taxon>
    </lineage>
</organism>
<comment type="caution">
    <text evidence="1">The sequence shown here is derived from an EMBL/GenBank/DDBJ whole genome shotgun (WGS) entry which is preliminary data.</text>
</comment>
<gene>
    <name evidence="1" type="ORF">BDP27DRAFT_537737</name>
</gene>
<sequence length="146" mass="16651">MVFSPDGQSNMSEFDVKIEGHSLTDRRTSFLSGSSNLKFTVTNVEPKLDSGAERYSVPLFHLSLCPWHSGHHLLHSHEPFQSLSLHPDGWLCGSDSLPFLWIPPEYHNRLMFPYSKVLMSTGHPVSINLTNFVHGEQWIQCFQRSI</sequence>
<dbReference type="Proteomes" id="UP000772434">
    <property type="component" value="Unassembled WGS sequence"/>
</dbReference>
<protein>
    <submittedName>
        <fullName evidence="1">Uncharacterized protein</fullName>
    </submittedName>
</protein>
<evidence type="ECO:0000313" key="1">
    <source>
        <dbReference type="EMBL" id="KAF9058863.1"/>
    </source>
</evidence>
<reference evidence="1" key="1">
    <citation type="submission" date="2020-11" db="EMBL/GenBank/DDBJ databases">
        <authorList>
            <consortium name="DOE Joint Genome Institute"/>
            <person name="Ahrendt S."/>
            <person name="Riley R."/>
            <person name="Andreopoulos W."/>
            <person name="Labutti K."/>
            <person name="Pangilinan J."/>
            <person name="Ruiz-Duenas F.J."/>
            <person name="Barrasa J.M."/>
            <person name="Sanchez-Garcia M."/>
            <person name="Camarero S."/>
            <person name="Miyauchi S."/>
            <person name="Serrano A."/>
            <person name="Linde D."/>
            <person name="Babiker R."/>
            <person name="Drula E."/>
            <person name="Ayuso-Fernandez I."/>
            <person name="Pacheco R."/>
            <person name="Padilla G."/>
            <person name="Ferreira P."/>
            <person name="Barriuso J."/>
            <person name="Kellner H."/>
            <person name="Castanera R."/>
            <person name="Alfaro M."/>
            <person name="Ramirez L."/>
            <person name="Pisabarro A.G."/>
            <person name="Kuo A."/>
            <person name="Tritt A."/>
            <person name="Lipzen A."/>
            <person name="He G."/>
            <person name="Yan M."/>
            <person name="Ng V."/>
            <person name="Cullen D."/>
            <person name="Martin F."/>
            <person name="Rosso M.-N."/>
            <person name="Henrissat B."/>
            <person name="Hibbett D."/>
            <person name="Martinez A.T."/>
            <person name="Grigoriev I.V."/>
        </authorList>
    </citation>
    <scope>NUCLEOTIDE SEQUENCE</scope>
    <source>
        <strain evidence="1">AH 40177</strain>
    </source>
</reference>
<keyword evidence="2" id="KW-1185">Reference proteome</keyword>
<evidence type="ECO:0000313" key="2">
    <source>
        <dbReference type="Proteomes" id="UP000772434"/>
    </source>
</evidence>
<dbReference type="EMBL" id="JADNRY010000340">
    <property type="protein sequence ID" value="KAF9058863.1"/>
    <property type="molecule type" value="Genomic_DNA"/>
</dbReference>